<feature type="region of interest" description="Disordered" evidence="1">
    <location>
        <begin position="17"/>
        <end position="47"/>
    </location>
</feature>
<name>A0A7S3B5Z3_9EUKA</name>
<evidence type="ECO:0000313" key="2">
    <source>
        <dbReference type="EMBL" id="CAE0123420.1"/>
    </source>
</evidence>
<accession>A0A7S3B5Z3</accession>
<organism evidence="2">
    <name type="scientific">Haptolina ericina</name>
    <dbReference type="NCBI Taxonomy" id="156174"/>
    <lineage>
        <taxon>Eukaryota</taxon>
        <taxon>Haptista</taxon>
        <taxon>Haptophyta</taxon>
        <taxon>Prymnesiophyceae</taxon>
        <taxon>Prymnesiales</taxon>
        <taxon>Prymnesiaceae</taxon>
        <taxon>Haptolina</taxon>
    </lineage>
</organism>
<sequence length="135" mass="14588">MARPPGIEAVIAARRGGVPTKEELQHRTATISARRESQPPASTVARRMQESVLPQLSNMSLEELRKHCDELLEQPPERAKVSESTRSEDPSVQHTRPHGRVDAGCDPMPSADAGCDPMPTADAACDPIPSPVDGY</sequence>
<evidence type="ECO:0000256" key="1">
    <source>
        <dbReference type="SAM" id="MobiDB-lite"/>
    </source>
</evidence>
<dbReference type="AlphaFoldDB" id="A0A7S3B5Z3"/>
<proteinExistence type="predicted"/>
<feature type="compositionally biased region" description="Basic and acidic residues" evidence="1">
    <location>
        <begin position="71"/>
        <end position="91"/>
    </location>
</feature>
<protein>
    <submittedName>
        <fullName evidence="2">Uncharacterized protein</fullName>
    </submittedName>
</protein>
<gene>
    <name evidence="2" type="ORF">HERI1096_LOCUS24122</name>
</gene>
<dbReference type="EMBL" id="HBHX01043576">
    <property type="protein sequence ID" value="CAE0123420.1"/>
    <property type="molecule type" value="Transcribed_RNA"/>
</dbReference>
<feature type="region of interest" description="Disordered" evidence="1">
    <location>
        <begin position="71"/>
        <end position="115"/>
    </location>
</feature>
<reference evidence="2" key="1">
    <citation type="submission" date="2021-01" db="EMBL/GenBank/DDBJ databases">
        <authorList>
            <person name="Corre E."/>
            <person name="Pelletier E."/>
            <person name="Niang G."/>
            <person name="Scheremetjew M."/>
            <person name="Finn R."/>
            <person name="Kale V."/>
            <person name="Holt S."/>
            <person name="Cochrane G."/>
            <person name="Meng A."/>
            <person name="Brown T."/>
            <person name="Cohen L."/>
        </authorList>
    </citation>
    <scope>NUCLEOTIDE SEQUENCE</scope>
    <source>
        <strain evidence="2">CCMP281</strain>
    </source>
</reference>